<comment type="caution">
    <text evidence="2">The sequence shown here is derived from an EMBL/GenBank/DDBJ whole genome shotgun (WGS) entry which is preliminary data.</text>
</comment>
<proteinExistence type="predicted"/>
<dbReference type="Proteomes" id="UP001211907">
    <property type="component" value="Unassembled WGS sequence"/>
</dbReference>
<keyword evidence="1" id="KW-0472">Membrane</keyword>
<dbReference type="AlphaFoldDB" id="A0AAD5XGD2"/>
<keyword evidence="3" id="KW-1185">Reference proteome</keyword>
<gene>
    <name evidence="2" type="ORF">HK100_001393</name>
</gene>
<evidence type="ECO:0000256" key="1">
    <source>
        <dbReference type="SAM" id="Phobius"/>
    </source>
</evidence>
<evidence type="ECO:0000313" key="3">
    <source>
        <dbReference type="Proteomes" id="UP001211907"/>
    </source>
</evidence>
<organism evidence="2 3">
    <name type="scientific">Physocladia obscura</name>
    <dbReference type="NCBI Taxonomy" id="109957"/>
    <lineage>
        <taxon>Eukaryota</taxon>
        <taxon>Fungi</taxon>
        <taxon>Fungi incertae sedis</taxon>
        <taxon>Chytridiomycota</taxon>
        <taxon>Chytridiomycota incertae sedis</taxon>
        <taxon>Chytridiomycetes</taxon>
        <taxon>Chytridiales</taxon>
        <taxon>Chytriomycetaceae</taxon>
        <taxon>Physocladia</taxon>
    </lineage>
</organism>
<reference evidence="2" key="1">
    <citation type="submission" date="2020-05" db="EMBL/GenBank/DDBJ databases">
        <title>Phylogenomic resolution of chytrid fungi.</title>
        <authorList>
            <person name="Stajich J.E."/>
            <person name="Amses K."/>
            <person name="Simmons R."/>
            <person name="Seto K."/>
            <person name="Myers J."/>
            <person name="Bonds A."/>
            <person name="Quandt C.A."/>
            <person name="Barry K."/>
            <person name="Liu P."/>
            <person name="Grigoriev I."/>
            <person name="Longcore J.E."/>
            <person name="James T.Y."/>
        </authorList>
    </citation>
    <scope>NUCLEOTIDE SEQUENCE</scope>
    <source>
        <strain evidence="2">JEL0513</strain>
    </source>
</reference>
<keyword evidence="1" id="KW-1133">Transmembrane helix</keyword>
<evidence type="ECO:0000313" key="2">
    <source>
        <dbReference type="EMBL" id="KAJ3136746.1"/>
    </source>
</evidence>
<protein>
    <submittedName>
        <fullName evidence="2">Uncharacterized protein</fullName>
    </submittedName>
</protein>
<dbReference type="EMBL" id="JADGJH010000130">
    <property type="protein sequence ID" value="KAJ3136746.1"/>
    <property type="molecule type" value="Genomic_DNA"/>
</dbReference>
<keyword evidence="1" id="KW-0812">Transmembrane</keyword>
<feature type="transmembrane region" description="Helical" evidence="1">
    <location>
        <begin position="15"/>
        <end position="34"/>
    </location>
</feature>
<accession>A0AAD5XGD2</accession>
<sequence>MENIRYITPTRRCPCKIASIFSIAKALILLFVIIPQQPATSSPTNRQSIPTDATSKLNQQCGGLVMNVKNCDPGLFCVSPDGGFFSIFGICKRGAQVDEPCGRIAENQSQITRRNWSGTKNAIFWPWLRDTVVVCAEGLVCSIVSGASGTCQILAAGLPIESNEIDSVDSDVVSTSDGDIATASDSLDVATASAVEGNAVLRNRGRGALCGGPKRLKCTEGLVCRWAGPAPLPYFSSDATMGLGCQADIIARAWEAVDQ</sequence>
<name>A0AAD5XGD2_9FUNG</name>